<dbReference type="PANTHER" id="PTHR22930:SF281">
    <property type="entry name" value="NUCLEASE"/>
    <property type="match status" value="1"/>
</dbReference>
<sequence>MKVSRDYLKFHDYNLDGLEENKWKWFENSIGALDGTHISVTVAAEDRPRYRNRKGDISTNVLRVCGLDLRFIYVLPGWEGSAGDSRVLRDVLRHQNCLRIPKGKYFLVDAGYINGPDEKQWDQFLEAQDLDLLSIVDEELTNQQTERGTTNGVDEVATVQVIEEWTIFRDAYAMKIFAEYQKKRNIS</sequence>
<keyword evidence="5" id="KW-0479">Metal-binding</keyword>
<evidence type="ECO:0000256" key="7">
    <source>
        <dbReference type="ARBA" id="ARBA00023242"/>
    </source>
</evidence>
<feature type="domain" description="DDE Tnp4" evidence="8">
    <location>
        <begin position="33"/>
        <end position="116"/>
    </location>
</feature>
<dbReference type="GO" id="GO:0016787">
    <property type="term" value="F:hydrolase activity"/>
    <property type="evidence" value="ECO:0007669"/>
    <property type="project" value="UniProtKB-KW"/>
</dbReference>
<keyword evidence="6" id="KW-0378">Hydrolase</keyword>
<accession>A0AAV0YLE4</accession>
<dbReference type="GO" id="GO:0046872">
    <property type="term" value="F:metal ion binding"/>
    <property type="evidence" value="ECO:0007669"/>
    <property type="project" value="UniProtKB-KW"/>
</dbReference>
<dbReference type="Proteomes" id="UP001157006">
    <property type="component" value="Chromosome 1L"/>
</dbReference>
<proteinExistence type="inferred from homology"/>
<evidence type="ECO:0000256" key="2">
    <source>
        <dbReference type="ARBA" id="ARBA00004123"/>
    </source>
</evidence>
<keyword evidence="4" id="KW-0540">Nuclease</keyword>
<comment type="similarity">
    <text evidence="3">Belongs to the HARBI1 family.</text>
</comment>
<dbReference type="InterPro" id="IPR045249">
    <property type="entry name" value="HARBI1-like"/>
</dbReference>
<dbReference type="GO" id="GO:0004518">
    <property type="term" value="F:nuclease activity"/>
    <property type="evidence" value="ECO:0007669"/>
    <property type="project" value="UniProtKB-KW"/>
</dbReference>
<protein>
    <recommendedName>
        <fullName evidence="8">DDE Tnp4 domain-containing protein</fullName>
    </recommendedName>
</protein>
<dbReference type="EMBL" id="OX451736">
    <property type="protein sequence ID" value="CAI8586880.1"/>
    <property type="molecule type" value="Genomic_DNA"/>
</dbReference>
<evidence type="ECO:0000256" key="4">
    <source>
        <dbReference type="ARBA" id="ARBA00022722"/>
    </source>
</evidence>
<keyword evidence="10" id="KW-1185">Reference proteome</keyword>
<dbReference type="Pfam" id="PF13359">
    <property type="entry name" value="DDE_Tnp_4"/>
    <property type="match status" value="1"/>
</dbReference>
<evidence type="ECO:0000256" key="1">
    <source>
        <dbReference type="ARBA" id="ARBA00001968"/>
    </source>
</evidence>
<dbReference type="GO" id="GO:0005634">
    <property type="term" value="C:nucleus"/>
    <property type="evidence" value="ECO:0007669"/>
    <property type="project" value="UniProtKB-SubCell"/>
</dbReference>
<evidence type="ECO:0000313" key="10">
    <source>
        <dbReference type="Proteomes" id="UP001157006"/>
    </source>
</evidence>
<comment type="subcellular location">
    <subcellularLocation>
        <location evidence="2">Nucleus</location>
    </subcellularLocation>
</comment>
<dbReference type="InterPro" id="IPR027806">
    <property type="entry name" value="HARBI1_dom"/>
</dbReference>
<evidence type="ECO:0000256" key="5">
    <source>
        <dbReference type="ARBA" id="ARBA00022723"/>
    </source>
</evidence>
<dbReference type="AlphaFoldDB" id="A0AAV0YLE4"/>
<evidence type="ECO:0000256" key="6">
    <source>
        <dbReference type="ARBA" id="ARBA00022801"/>
    </source>
</evidence>
<evidence type="ECO:0000256" key="3">
    <source>
        <dbReference type="ARBA" id="ARBA00006958"/>
    </source>
</evidence>
<organism evidence="9 10">
    <name type="scientific">Vicia faba</name>
    <name type="common">Broad bean</name>
    <name type="synonym">Faba vulgaris</name>
    <dbReference type="NCBI Taxonomy" id="3906"/>
    <lineage>
        <taxon>Eukaryota</taxon>
        <taxon>Viridiplantae</taxon>
        <taxon>Streptophyta</taxon>
        <taxon>Embryophyta</taxon>
        <taxon>Tracheophyta</taxon>
        <taxon>Spermatophyta</taxon>
        <taxon>Magnoliopsida</taxon>
        <taxon>eudicotyledons</taxon>
        <taxon>Gunneridae</taxon>
        <taxon>Pentapetalae</taxon>
        <taxon>rosids</taxon>
        <taxon>fabids</taxon>
        <taxon>Fabales</taxon>
        <taxon>Fabaceae</taxon>
        <taxon>Papilionoideae</taxon>
        <taxon>50 kb inversion clade</taxon>
        <taxon>NPAAA clade</taxon>
        <taxon>Hologalegina</taxon>
        <taxon>IRL clade</taxon>
        <taxon>Fabeae</taxon>
        <taxon>Vicia</taxon>
    </lineage>
</organism>
<dbReference type="PANTHER" id="PTHR22930">
    <property type="match status" value="1"/>
</dbReference>
<keyword evidence="7" id="KW-0539">Nucleus</keyword>
<gene>
    <name evidence="9" type="ORF">VFH_I274200</name>
</gene>
<name>A0AAV0YLE4_VICFA</name>
<reference evidence="9 10" key="1">
    <citation type="submission" date="2023-01" db="EMBL/GenBank/DDBJ databases">
        <authorList>
            <person name="Kreplak J."/>
        </authorList>
    </citation>
    <scope>NUCLEOTIDE SEQUENCE [LARGE SCALE GENOMIC DNA]</scope>
</reference>
<comment type="cofactor">
    <cofactor evidence="1">
        <name>a divalent metal cation</name>
        <dbReference type="ChEBI" id="CHEBI:60240"/>
    </cofactor>
</comment>
<evidence type="ECO:0000259" key="8">
    <source>
        <dbReference type="Pfam" id="PF13359"/>
    </source>
</evidence>
<evidence type="ECO:0000313" key="9">
    <source>
        <dbReference type="EMBL" id="CAI8586880.1"/>
    </source>
</evidence>